<evidence type="ECO:0000256" key="1">
    <source>
        <dbReference type="ARBA" id="ARBA00009477"/>
    </source>
</evidence>
<feature type="domain" description="Multidrug resistance protein MdtA-like C-terminal permuted SH3" evidence="6">
    <location>
        <begin position="407"/>
        <end position="465"/>
    </location>
</feature>
<comment type="caution">
    <text evidence="7">The sequence shown here is derived from an EMBL/GenBank/DDBJ whole genome shotgun (WGS) entry which is preliminary data.</text>
</comment>
<evidence type="ECO:0000259" key="5">
    <source>
        <dbReference type="Pfam" id="PF25954"/>
    </source>
</evidence>
<keyword evidence="8" id="KW-1185">Reference proteome</keyword>
<dbReference type="Gene3D" id="2.40.30.170">
    <property type="match status" value="1"/>
</dbReference>
<dbReference type="Proteomes" id="UP000622317">
    <property type="component" value="Unassembled WGS sequence"/>
</dbReference>
<dbReference type="PANTHER" id="PTHR30469:SF38">
    <property type="entry name" value="HLYD FAMILY SECRETION PROTEIN"/>
    <property type="match status" value="1"/>
</dbReference>
<protein>
    <submittedName>
        <fullName evidence="7">Efflux RND transporter periplasmic adaptor subunit</fullName>
    </submittedName>
</protein>
<gene>
    <name evidence="7" type="ORF">IEN85_00590</name>
</gene>
<dbReference type="PANTHER" id="PTHR30469">
    <property type="entry name" value="MULTIDRUG RESISTANCE PROTEIN MDTA"/>
    <property type="match status" value="1"/>
</dbReference>
<dbReference type="SUPFAM" id="SSF111369">
    <property type="entry name" value="HlyD-like secretion proteins"/>
    <property type="match status" value="2"/>
</dbReference>
<feature type="coiled-coil region" evidence="2">
    <location>
        <begin position="173"/>
        <end position="258"/>
    </location>
</feature>
<dbReference type="NCBIfam" id="TIGR01730">
    <property type="entry name" value="RND_mfp"/>
    <property type="match status" value="1"/>
</dbReference>
<dbReference type="GO" id="GO:0015562">
    <property type="term" value="F:efflux transmembrane transporter activity"/>
    <property type="evidence" value="ECO:0007669"/>
    <property type="project" value="TreeGrafter"/>
</dbReference>
<reference evidence="7" key="1">
    <citation type="submission" date="2020-09" db="EMBL/GenBank/DDBJ databases">
        <title>Pelagicoccus enzymogenes sp. nov. with an EPS production, isolated from marine sediment.</title>
        <authorList>
            <person name="Feng X."/>
        </authorList>
    </citation>
    <scope>NUCLEOTIDE SEQUENCE</scope>
    <source>
        <strain evidence="7">NFK12</strain>
    </source>
</reference>
<name>A0A927IG45_9BACT</name>
<organism evidence="7 8">
    <name type="scientific">Pelagicoccus enzymogenes</name>
    <dbReference type="NCBI Taxonomy" id="2773457"/>
    <lineage>
        <taxon>Bacteria</taxon>
        <taxon>Pseudomonadati</taxon>
        <taxon>Verrucomicrobiota</taxon>
        <taxon>Opitutia</taxon>
        <taxon>Puniceicoccales</taxon>
        <taxon>Pelagicoccaceae</taxon>
        <taxon>Pelagicoccus</taxon>
    </lineage>
</organism>
<dbReference type="Pfam" id="PF25954">
    <property type="entry name" value="Beta-barrel_RND_2"/>
    <property type="match status" value="1"/>
</dbReference>
<dbReference type="Gene3D" id="2.40.50.100">
    <property type="match status" value="1"/>
</dbReference>
<proteinExistence type="inferred from homology"/>
<keyword evidence="4" id="KW-0472">Membrane</keyword>
<keyword evidence="4" id="KW-1133">Transmembrane helix</keyword>
<dbReference type="AlphaFoldDB" id="A0A927IG45"/>
<evidence type="ECO:0000256" key="4">
    <source>
        <dbReference type="SAM" id="Phobius"/>
    </source>
</evidence>
<comment type="similarity">
    <text evidence="1">Belongs to the membrane fusion protein (MFP) (TC 8.A.1) family.</text>
</comment>
<dbReference type="Pfam" id="PF25967">
    <property type="entry name" value="RND-MFP_C"/>
    <property type="match status" value="1"/>
</dbReference>
<dbReference type="InterPro" id="IPR006143">
    <property type="entry name" value="RND_pump_MFP"/>
</dbReference>
<sequence length="482" mass="52339">MSKPSLGFLKREPQTSTPRKASKRQKLATWAIPTGIAIAVLVLLAVLFGEQLLPARSVQLETVATLAASERSPSPAPQPSPTKEISFQGAMLFQASGWIEAFPQTTKATALVSGVVKDVMVLQGELVEKGDLIATLIDDDAQLDLQTATAAVAAAKAKRNANVEAQKSQAASSRRLQHELNAANARLVYLEEQARSRSDLGSRAVSALQILEASQEVESQKANIAALQAQIEEAEAEANRLEQVSQELSALVTAAETELQRRQLALDRTRIVAPISGRISELFVVPGQQRMHGADDPHSADIAHLYDPQQLQARIDVPLAEASAIAIGQPVHLRTNFLPDQKFRGQVIRIDGRADLQRNTLQAKVRLLDNDPRLRPDMLCRAEFLATTAASNNPSLSSAQGPTRVRIFVPESALADQTGSQAHVWVVDASGKRIEKRRLELGGERRENYRLVITGLRAGDRVVTQPAADLQEGERIRQATAN</sequence>
<feature type="region of interest" description="Disordered" evidence="3">
    <location>
        <begin position="1"/>
        <end position="24"/>
    </location>
</feature>
<dbReference type="InterPro" id="IPR058792">
    <property type="entry name" value="Beta-barrel_RND_2"/>
</dbReference>
<evidence type="ECO:0000256" key="2">
    <source>
        <dbReference type="SAM" id="Coils"/>
    </source>
</evidence>
<evidence type="ECO:0000259" key="6">
    <source>
        <dbReference type="Pfam" id="PF25967"/>
    </source>
</evidence>
<evidence type="ECO:0000256" key="3">
    <source>
        <dbReference type="SAM" id="MobiDB-lite"/>
    </source>
</evidence>
<accession>A0A927IG45</accession>
<evidence type="ECO:0000313" key="8">
    <source>
        <dbReference type="Proteomes" id="UP000622317"/>
    </source>
</evidence>
<dbReference type="GO" id="GO:1990281">
    <property type="term" value="C:efflux pump complex"/>
    <property type="evidence" value="ECO:0007669"/>
    <property type="project" value="TreeGrafter"/>
</dbReference>
<keyword evidence="2" id="KW-0175">Coiled coil</keyword>
<dbReference type="InterPro" id="IPR058627">
    <property type="entry name" value="MdtA-like_C"/>
</dbReference>
<dbReference type="EMBL" id="JACYFG010000002">
    <property type="protein sequence ID" value="MBD5777990.1"/>
    <property type="molecule type" value="Genomic_DNA"/>
</dbReference>
<dbReference type="Gene3D" id="2.40.420.20">
    <property type="match status" value="1"/>
</dbReference>
<feature type="domain" description="CusB-like beta-barrel" evidence="5">
    <location>
        <begin position="315"/>
        <end position="384"/>
    </location>
</feature>
<feature type="transmembrane region" description="Helical" evidence="4">
    <location>
        <begin position="27"/>
        <end position="49"/>
    </location>
</feature>
<dbReference type="RefSeq" id="WP_191615119.1">
    <property type="nucleotide sequence ID" value="NZ_JACYFG010000002.1"/>
</dbReference>
<evidence type="ECO:0000313" key="7">
    <source>
        <dbReference type="EMBL" id="MBD5777990.1"/>
    </source>
</evidence>
<keyword evidence="4" id="KW-0812">Transmembrane</keyword>